<feature type="transmembrane region" description="Helical" evidence="1">
    <location>
        <begin position="250"/>
        <end position="271"/>
    </location>
</feature>
<protein>
    <submittedName>
        <fullName evidence="2">ABC-2 family transporter protein</fullName>
    </submittedName>
</protein>
<organism evidence="2 3">
    <name type="scientific">Collinsella aerofaciens</name>
    <dbReference type="NCBI Taxonomy" id="74426"/>
    <lineage>
        <taxon>Bacteria</taxon>
        <taxon>Bacillati</taxon>
        <taxon>Actinomycetota</taxon>
        <taxon>Coriobacteriia</taxon>
        <taxon>Coriobacteriales</taxon>
        <taxon>Coriobacteriaceae</taxon>
        <taxon>Collinsella</taxon>
    </lineage>
</organism>
<dbReference type="RefSeq" id="WP_261981021.1">
    <property type="nucleotide sequence ID" value="NZ_CAAKNU010000017.1"/>
</dbReference>
<sequence>MSRSAAVSERVARPVPQAGSARRSGLFRALRSEALKSSHGAPVKVAIALALPFPLLFGPLSGRFGMSPELSFSAWNYYYVLLLPVALTLISACVANYDARLRDHVPLSSPAPLGRAWWAKALWCLALSALSNACVLAVYLVGAVVNPGGPSVPAMASAAVTSVIATSWMIPVTLFLVCRAGMLAGVLAPLAVQIGGGFAWSAVGGLWWALPPAASVIMPSAFLPVLPTAEPLSASPELAAAIGSFGPVQAAALAVCAAVFVMLTVVGAVWFRGSEEL</sequence>
<evidence type="ECO:0000313" key="3">
    <source>
        <dbReference type="Proteomes" id="UP000361836"/>
    </source>
</evidence>
<reference evidence="2 3" key="1">
    <citation type="submission" date="2019-10" db="EMBL/GenBank/DDBJ databases">
        <authorList>
            <person name="Wolf R A."/>
        </authorList>
    </citation>
    <scope>NUCLEOTIDE SEQUENCE [LARGE SCALE GENOMIC DNA]</scope>
    <source>
        <strain evidence="2">Collinsella_aerofaciens_MC2</strain>
    </source>
</reference>
<keyword evidence="3" id="KW-1185">Reference proteome</keyword>
<keyword evidence="1" id="KW-0812">Transmembrane</keyword>
<feature type="transmembrane region" description="Helical" evidence="1">
    <location>
        <begin position="117"/>
        <end position="142"/>
    </location>
</feature>
<name>A0A5K1IY02_9ACTN</name>
<keyword evidence="1" id="KW-1133">Transmembrane helix</keyword>
<feature type="transmembrane region" description="Helical" evidence="1">
    <location>
        <begin position="154"/>
        <end position="178"/>
    </location>
</feature>
<dbReference type="EMBL" id="CABWIE010000017">
    <property type="protein sequence ID" value="VWL94047.1"/>
    <property type="molecule type" value="Genomic_DNA"/>
</dbReference>
<evidence type="ECO:0000256" key="1">
    <source>
        <dbReference type="SAM" id="Phobius"/>
    </source>
</evidence>
<evidence type="ECO:0000313" key="2">
    <source>
        <dbReference type="EMBL" id="VWL94047.1"/>
    </source>
</evidence>
<feature type="transmembrane region" description="Helical" evidence="1">
    <location>
        <begin position="77"/>
        <end position="97"/>
    </location>
</feature>
<dbReference type="Proteomes" id="UP000361836">
    <property type="component" value="Unassembled WGS sequence"/>
</dbReference>
<feature type="transmembrane region" description="Helical" evidence="1">
    <location>
        <begin position="190"/>
        <end position="210"/>
    </location>
</feature>
<feature type="transmembrane region" description="Helical" evidence="1">
    <location>
        <begin position="41"/>
        <end position="57"/>
    </location>
</feature>
<accession>A0A5K1IY02</accession>
<proteinExistence type="predicted"/>
<gene>
    <name evidence="2" type="ORF">KCJAJFAP_02235</name>
</gene>
<keyword evidence="1" id="KW-0472">Membrane</keyword>
<dbReference type="AlphaFoldDB" id="A0A5K1IY02"/>